<protein>
    <submittedName>
        <fullName evidence="2">Cyclase</fullName>
    </submittedName>
</protein>
<dbReference type="InterPro" id="IPR050855">
    <property type="entry name" value="NDM-1-like"/>
</dbReference>
<accession>A0A1C4XHN2</accession>
<dbReference type="AlphaFoldDB" id="A0A1C4XHN2"/>
<evidence type="ECO:0000313" key="3">
    <source>
        <dbReference type="Proteomes" id="UP000198224"/>
    </source>
</evidence>
<name>A0A1C4XHN2_9ACTN</name>
<dbReference type="Pfam" id="PF00753">
    <property type="entry name" value="Lactamase_B"/>
    <property type="match status" value="1"/>
</dbReference>
<gene>
    <name evidence="2" type="ORF">GA0070612_3585</name>
</gene>
<dbReference type="PANTHER" id="PTHR42951">
    <property type="entry name" value="METALLO-BETA-LACTAMASE DOMAIN-CONTAINING"/>
    <property type="match status" value="1"/>
</dbReference>
<organism evidence="2 3">
    <name type="scientific">Micromonospora chokoriensis</name>
    <dbReference type="NCBI Taxonomy" id="356851"/>
    <lineage>
        <taxon>Bacteria</taxon>
        <taxon>Bacillati</taxon>
        <taxon>Actinomycetota</taxon>
        <taxon>Actinomycetes</taxon>
        <taxon>Micromonosporales</taxon>
        <taxon>Micromonosporaceae</taxon>
        <taxon>Micromonospora</taxon>
    </lineage>
</organism>
<evidence type="ECO:0000259" key="1">
    <source>
        <dbReference type="SMART" id="SM00849"/>
    </source>
</evidence>
<dbReference type="SMART" id="SM00849">
    <property type="entry name" value="Lactamase_B"/>
    <property type="match status" value="1"/>
</dbReference>
<dbReference type="SUPFAM" id="SSF56281">
    <property type="entry name" value="Metallo-hydrolase/oxidoreductase"/>
    <property type="match status" value="1"/>
</dbReference>
<reference evidence="3" key="1">
    <citation type="submission" date="2016-06" db="EMBL/GenBank/DDBJ databases">
        <authorList>
            <person name="Varghese N."/>
            <person name="Submissions Spin"/>
        </authorList>
    </citation>
    <scope>NUCLEOTIDE SEQUENCE [LARGE SCALE GENOMIC DNA]</scope>
    <source>
        <strain evidence="3">DSM 45160</strain>
    </source>
</reference>
<keyword evidence="3" id="KW-1185">Reference proteome</keyword>
<dbReference type="InterPro" id="IPR001279">
    <property type="entry name" value="Metallo-B-lactamas"/>
</dbReference>
<dbReference type="Gene3D" id="3.60.15.10">
    <property type="entry name" value="Ribonuclease Z/Hydroxyacylglutathione hydrolase-like"/>
    <property type="match status" value="1"/>
</dbReference>
<proteinExistence type="predicted"/>
<dbReference type="CDD" id="cd16282">
    <property type="entry name" value="metallo-hydrolase-like_MBL-fold"/>
    <property type="match status" value="1"/>
</dbReference>
<feature type="domain" description="Metallo-beta-lactamase" evidence="1">
    <location>
        <begin position="34"/>
        <end position="214"/>
    </location>
</feature>
<dbReference type="EMBL" id="LT607409">
    <property type="protein sequence ID" value="SCF07691.1"/>
    <property type="molecule type" value="Genomic_DNA"/>
</dbReference>
<dbReference type="InterPro" id="IPR036866">
    <property type="entry name" value="RibonucZ/Hydroxyglut_hydro"/>
</dbReference>
<evidence type="ECO:0000313" key="2">
    <source>
        <dbReference type="EMBL" id="SCF07691.1"/>
    </source>
</evidence>
<dbReference type="RefSeq" id="WP_088988930.1">
    <property type="nucleotide sequence ID" value="NZ_LT607409.1"/>
</dbReference>
<dbReference type="PANTHER" id="PTHR42951:SF4">
    <property type="entry name" value="ACYL-COENZYME A THIOESTERASE MBLAC2"/>
    <property type="match status" value="1"/>
</dbReference>
<dbReference type="Proteomes" id="UP000198224">
    <property type="component" value="Chromosome I"/>
</dbReference>
<sequence length="310" mass="33061">MTVTGPAPTSVTAELTEVADGVFAYTQPNGGWCLSNAGIVTGPEGVLLVDTAATERRARALADRITGLRAGPVRTLVNTHHHGDHTFGNGIFTPSATVIAHERTRQEMAETGLALTGLWPDVRWGDIQVVLPDVTFAHELTVHVGERRAELLHVGPAHSTNDVVVWLPRERVLFAGDVLMSACTPFLLFGSVTGALDAVARLRALRPRTVVCGHGPVTGPEILDATERYLRRIVEVAADAYPQGRPPLEAARAADWSEFAHLLDPERVVGNLHRAYAELAGVPAGAPLPVAAVLAEMIEYNGGRPLTCLA</sequence>